<comment type="subcellular location">
    <subcellularLocation>
        <location evidence="1">Cytoplasmic vesicle</location>
        <location evidence="1">Clathrin-coated vesicle</location>
    </subcellularLocation>
</comment>
<dbReference type="Gene3D" id="3.30.450.200">
    <property type="match status" value="1"/>
</dbReference>
<feature type="compositionally biased region" description="Low complexity" evidence="3">
    <location>
        <begin position="712"/>
        <end position="787"/>
    </location>
</feature>
<dbReference type="PROSITE" id="PS50211">
    <property type="entry name" value="DENN"/>
    <property type="match status" value="1"/>
</dbReference>
<sequence>MSIFDSQDKIYEFFYLLQYNKEKLDLKSKTNRFPEIEVFKAYPVVEKDNFIEKIKMFCFVDIKSLLEQNQTKIENFYFVITLEDGVRYYVHCHASFINKDTKPECIVFISKSPLFTLFEKITPILYKRRQKDIRGIDNFVEVLYKQIVPKKGRMLKFEVPKIYDLPRLYFEFPRSHALLGDYHIEQFFSIFNAKQIVCIFAAILFERRIVFTGNSLKSITNAISTCMGLILPFKWEQILIPVLPEHIIDTTCAPMPFILGIHSTFLPLLKRLPIEEIVYIDLNEGKLIDFDPIDLALFPHDTITKLIENLDELLIDWKENGTFRSNLVIENFLDFFVEIFYDWENYMNLNEKTWSFDFNFNSFKKQKNKKLRAFIEAFKETQLFEIFLREKEMEMKGSKTTKGHEDFNNKANRYNQMVSQNKGFFKGLRRKLDKNETINEKPKFNQQYNYPQKQFTILHSSDQLRSSSKTSPLLLNNNTKNSKNKKLSSKEIKMNEQASEQKFFDVLQDIMSENSIETSDFQNLSKNTKQDRKLKLQQKRKYSHLTTIRGNDKNSMNVIRKQTRKNLVRKFNEYTSNLNQSDQNINKKQSSFSNNSQNNSRFNSNNNVNIRNSRNSNNFSKQKLYNKARNRPLPQIVQPKNPRKNKKIPPIPKKDIKIHEPKNNFQNQNYQNNNTFSQNSSTNKTPPKIPSRKNRKSLTNSNNQQPIISKLNSQNNNFTNNSSSNNNYYNNNNNNINNNNNNNNIDNNNNNNNRSFNPNNYSNNQYLNNNQNENYNDNSSNNYNNNNTKINSPKRTPPKIPKRTIHNYSNQRSFNNNNNNYN</sequence>
<feature type="compositionally biased region" description="Polar residues" evidence="3">
    <location>
        <begin position="697"/>
        <end position="711"/>
    </location>
</feature>
<gene>
    <name evidence="5" type="ORF">M0813_18918</name>
</gene>
<dbReference type="InterPro" id="IPR043153">
    <property type="entry name" value="DENN_C"/>
</dbReference>
<evidence type="ECO:0000313" key="6">
    <source>
        <dbReference type="Proteomes" id="UP001150062"/>
    </source>
</evidence>
<dbReference type="InterPro" id="IPR005112">
    <property type="entry name" value="dDENN_dom"/>
</dbReference>
<keyword evidence="2" id="KW-0968">Cytoplasmic vesicle</keyword>
<dbReference type="PANTHER" id="PTHR13196:SF14">
    <property type="entry name" value="UDENN DOMAIN-CONTAINING PROTEIN"/>
    <property type="match status" value="1"/>
</dbReference>
<feature type="region of interest" description="Disordered" evidence="3">
    <location>
        <begin position="578"/>
        <end position="822"/>
    </location>
</feature>
<evidence type="ECO:0000256" key="2">
    <source>
        <dbReference type="ARBA" id="ARBA00023329"/>
    </source>
</evidence>
<protein>
    <submittedName>
        <fullName evidence="5">Receptor mediated endocytosis</fullName>
    </submittedName>
</protein>
<feature type="compositionally biased region" description="Low complexity" evidence="3">
    <location>
        <begin position="467"/>
        <end position="481"/>
    </location>
</feature>
<dbReference type="InterPro" id="IPR005113">
    <property type="entry name" value="uDENN_dom"/>
</dbReference>
<reference evidence="5" key="1">
    <citation type="submission" date="2022-08" db="EMBL/GenBank/DDBJ databases">
        <title>Novel sulfate-reducing endosymbionts in the free-living metamonad Anaeramoeba.</title>
        <authorList>
            <person name="Jerlstrom-Hultqvist J."/>
            <person name="Cepicka I."/>
            <person name="Gallot-Lavallee L."/>
            <person name="Salas-Leiva D."/>
            <person name="Curtis B.A."/>
            <person name="Zahonova K."/>
            <person name="Pipaliya S."/>
            <person name="Dacks J."/>
            <person name="Roger A.J."/>
        </authorList>
    </citation>
    <scope>NUCLEOTIDE SEQUENCE</scope>
    <source>
        <strain evidence="5">Schooner1</strain>
    </source>
</reference>
<name>A0ABQ8YRZ7_9EUKA</name>
<dbReference type="PANTHER" id="PTHR13196">
    <property type="entry name" value="DENN DOMAIN-CONTAINING"/>
    <property type="match status" value="1"/>
</dbReference>
<evidence type="ECO:0000313" key="5">
    <source>
        <dbReference type="EMBL" id="KAJ6247389.1"/>
    </source>
</evidence>
<keyword evidence="6" id="KW-1185">Reference proteome</keyword>
<dbReference type="Pfam" id="PF03456">
    <property type="entry name" value="uDENN"/>
    <property type="match status" value="1"/>
</dbReference>
<feature type="region of interest" description="Disordered" evidence="3">
    <location>
        <begin position="467"/>
        <end position="489"/>
    </location>
</feature>
<dbReference type="InterPro" id="IPR001194">
    <property type="entry name" value="cDENN_dom"/>
</dbReference>
<organism evidence="5 6">
    <name type="scientific">Anaeramoeba flamelloides</name>
    <dbReference type="NCBI Taxonomy" id="1746091"/>
    <lineage>
        <taxon>Eukaryota</taxon>
        <taxon>Metamonada</taxon>
        <taxon>Anaeramoebidae</taxon>
        <taxon>Anaeramoeba</taxon>
    </lineage>
</organism>
<comment type="caution">
    <text evidence="5">The sequence shown here is derived from an EMBL/GenBank/DDBJ whole genome shotgun (WGS) entry which is preliminary data.</text>
</comment>
<feature type="compositionally biased region" description="Low complexity" evidence="3">
    <location>
        <begin position="583"/>
        <end position="621"/>
    </location>
</feature>
<evidence type="ECO:0000256" key="3">
    <source>
        <dbReference type="SAM" id="MobiDB-lite"/>
    </source>
</evidence>
<dbReference type="Pfam" id="PF02141">
    <property type="entry name" value="DENN"/>
    <property type="match status" value="1"/>
</dbReference>
<evidence type="ECO:0000256" key="1">
    <source>
        <dbReference type="ARBA" id="ARBA00004132"/>
    </source>
</evidence>
<keyword evidence="5" id="KW-0675">Receptor</keyword>
<feature type="domain" description="UDENN" evidence="4">
    <location>
        <begin position="17"/>
        <end position="398"/>
    </location>
</feature>
<dbReference type="InterPro" id="IPR040032">
    <property type="entry name" value="DENND1A/B/C"/>
</dbReference>
<accession>A0ABQ8YRZ7</accession>
<dbReference type="InterPro" id="IPR037516">
    <property type="entry name" value="Tripartite_DENN"/>
</dbReference>
<dbReference type="SMART" id="SM00799">
    <property type="entry name" value="DENN"/>
    <property type="match status" value="1"/>
</dbReference>
<dbReference type="EMBL" id="JAOAOG010000127">
    <property type="protein sequence ID" value="KAJ6247389.1"/>
    <property type="molecule type" value="Genomic_DNA"/>
</dbReference>
<dbReference type="Gene3D" id="3.40.50.11500">
    <property type="match status" value="1"/>
</dbReference>
<dbReference type="Proteomes" id="UP001150062">
    <property type="component" value="Unassembled WGS sequence"/>
</dbReference>
<feature type="compositionally biased region" description="Low complexity" evidence="3">
    <location>
        <begin position="663"/>
        <end position="683"/>
    </location>
</feature>
<evidence type="ECO:0000259" key="4">
    <source>
        <dbReference type="PROSITE" id="PS50211"/>
    </source>
</evidence>
<proteinExistence type="predicted"/>
<dbReference type="SMART" id="SM00801">
    <property type="entry name" value="dDENN"/>
    <property type="match status" value="1"/>
</dbReference>
<feature type="compositionally biased region" description="Basic and acidic residues" evidence="3">
    <location>
        <begin position="652"/>
        <end position="662"/>
    </location>
</feature>
<feature type="compositionally biased region" description="Basic residues" evidence="3">
    <location>
        <begin position="796"/>
        <end position="805"/>
    </location>
</feature>
<feature type="compositionally biased region" description="Low complexity" evidence="3">
    <location>
        <begin position="807"/>
        <end position="822"/>
    </location>
</feature>